<evidence type="ECO:0000313" key="2">
    <source>
        <dbReference type="Proteomes" id="UP000483432"/>
    </source>
</evidence>
<dbReference type="AlphaFoldDB" id="A0A7C9JVQ6"/>
<accession>A0A7C9JVQ6</accession>
<name>A0A7C9JVQ6_9PROT</name>
<proteinExistence type="predicted"/>
<sequence>MDIGFFAFDHAHRKGEFATHPLTRQGMRLPLSLVVAGPGLPPHRFAPATCPDAPSGASNCGF</sequence>
<evidence type="ECO:0000313" key="1">
    <source>
        <dbReference type="EMBL" id="NDP47373.1"/>
    </source>
</evidence>
<dbReference type="Proteomes" id="UP000483432">
    <property type="component" value="Unassembled WGS sequence"/>
</dbReference>
<protein>
    <submittedName>
        <fullName evidence="1">Uncharacterized protein</fullName>
    </submittedName>
</protein>
<organism evidence="1 2">
    <name type="scientific">Sulfuriferula multivorans</name>
    <dbReference type="NCBI Taxonomy" id="1559896"/>
    <lineage>
        <taxon>Bacteria</taxon>
        <taxon>Pseudomonadati</taxon>
        <taxon>Pseudomonadota</taxon>
        <taxon>Betaproteobacteria</taxon>
        <taxon>Nitrosomonadales</taxon>
        <taxon>Sulfuricellaceae</taxon>
        <taxon>Sulfuriferula</taxon>
    </lineage>
</organism>
<comment type="caution">
    <text evidence="1">The sequence shown here is derived from an EMBL/GenBank/DDBJ whole genome shotgun (WGS) entry which is preliminary data.</text>
</comment>
<reference evidence="1 2" key="1">
    <citation type="submission" date="2019-09" db="EMBL/GenBank/DDBJ databases">
        <title>H2 Metabolism Revealed by Metagenomic Analysis in Subglacial Sediment of East Antarctica.</title>
        <authorList>
            <person name="Yang Z."/>
            <person name="Zhang Y."/>
            <person name="Lv Y."/>
            <person name="Yan W."/>
            <person name="Xiao X."/>
            <person name="Sun B."/>
            <person name="Ma H."/>
        </authorList>
    </citation>
    <scope>NUCLEOTIDE SEQUENCE [LARGE SCALE GENOMIC DNA]</scope>
    <source>
        <strain evidence="1">Bin2_2</strain>
    </source>
</reference>
<dbReference type="EMBL" id="JAAFGW010000027">
    <property type="protein sequence ID" value="NDP47373.1"/>
    <property type="molecule type" value="Genomic_DNA"/>
</dbReference>
<gene>
    <name evidence="1" type="ORF">GZ085_03080</name>
</gene>